<gene>
    <name evidence="2" type="ORF">SAMN04488045_2456</name>
</gene>
<dbReference type="AlphaFoldDB" id="A0A1H5Z724"/>
<sequence length="98" mass="9065">MKLGNYLAAALIASSATSAFAGGESTAMEVAIASDACNGGVITSAEFLPNGEVGVTCAQEVAAKGSLSGGGAGVVIGGLVLGALLLGGGDSSSSSGTN</sequence>
<reference evidence="2 3" key="1">
    <citation type="submission" date="2016-10" db="EMBL/GenBank/DDBJ databases">
        <authorList>
            <person name="de Groot N.N."/>
        </authorList>
    </citation>
    <scope>NUCLEOTIDE SEQUENCE [LARGE SCALE GENOMIC DNA]</scope>
    <source>
        <strain evidence="2 3">DSM 26915</strain>
    </source>
</reference>
<proteinExistence type="predicted"/>
<evidence type="ECO:0000313" key="2">
    <source>
        <dbReference type="EMBL" id="SEG32072.1"/>
    </source>
</evidence>
<keyword evidence="3" id="KW-1185">Reference proteome</keyword>
<evidence type="ECO:0000256" key="1">
    <source>
        <dbReference type="SAM" id="SignalP"/>
    </source>
</evidence>
<dbReference type="EMBL" id="FNUZ01000003">
    <property type="protein sequence ID" value="SEG32072.1"/>
    <property type="molecule type" value="Genomic_DNA"/>
</dbReference>
<accession>A0A1H5Z724</accession>
<protein>
    <submittedName>
        <fullName evidence="2">Uncharacterized protein</fullName>
    </submittedName>
</protein>
<feature type="chain" id="PRO_5009291333" evidence="1">
    <location>
        <begin position="22"/>
        <end position="98"/>
    </location>
</feature>
<organism evidence="2 3">
    <name type="scientific">Thalassococcus halodurans</name>
    <dbReference type="NCBI Taxonomy" id="373675"/>
    <lineage>
        <taxon>Bacteria</taxon>
        <taxon>Pseudomonadati</taxon>
        <taxon>Pseudomonadota</taxon>
        <taxon>Alphaproteobacteria</taxon>
        <taxon>Rhodobacterales</taxon>
        <taxon>Roseobacteraceae</taxon>
        <taxon>Thalassococcus</taxon>
    </lineage>
</organism>
<name>A0A1H5Z724_9RHOB</name>
<keyword evidence="1" id="KW-0732">Signal</keyword>
<feature type="signal peptide" evidence="1">
    <location>
        <begin position="1"/>
        <end position="21"/>
    </location>
</feature>
<evidence type="ECO:0000313" key="3">
    <source>
        <dbReference type="Proteomes" id="UP000236752"/>
    </source>
</evidence>
<dbReference type="Proteomes" id="UP000236752">
    <property type="component" value="Unassembled WGS sequence"/>
</dbReference>